<dbReference type="PANTHER" id="PTHR47271">
    <property type="entry name" value="ARGININE DEIMINASE"/>
    <property type="match status" value="1"/>
</dbReference>
<dbReference type="Pfam" id="PF19420">
    <property type="entry name" value="DDAH_eukar"/>
    <property type="match status" value="1"/>
</dbReference>
<evidence type="ECO:0008006" key="3">
    <source>
        <dbReference type="Google" id="ProtNLM"/>
    </source>
</evidence>
<evidence type="ECO:0000313" key="1">
    <source>
        <dbReference type="EMBL" id="MYL21420.1"/>
    </source>
</evidence>
<dbReference type="GO" id="GO:0019546">
    <property type="term" value="P:L-arginine deiminase pathway"/>
    <property type="evidence" value="ECO:0007669"/>
    <property type="project" value="TreeGrafter"/>
</dbReference>
<dbReference type="EMBL" id="WMET01000004">
    <property type="protein sequence ID" value="MYL21420.1"/>
    <property type="molecule type" value="Genomic_DNA"/>
</dbReference>
<dbReference type="Gene3D" id="3.75.10.10">
    <property type="entry name" value="L-arginine/glycine Amidinotransferase, Chain A"/>
    <property type="match status" value="1"/>
</dbReference>
<gene>
    <name evidence="1" type="ORF">GLW04_16070</name>
</gene>
<sequence>MEVCPVKDTAAKTELNCSSEYGQLLDVLVSEPRHMRIEAKINETQKHFEEIETNIALQQHRDFVHLLKEEGVNVHQLPSKSHLHEQVFTRDIGFVIGSRFYISQMKEEVRKGESKELAEWLKGMETYTFQSPIEGGDVLVDRNTIWVGYSGRTSMEAIQELKQQEPEKDVHPLPLADGVLHLDCVLNILDAHTALAFPEAFTDEGWQMIQNRFRVIPVTKDETFHMGPNVLSIGLNKVICLSRHTRLNKKLEAEGFTVLPVDFSEIIKSGGAFRCCTLPLHRKDPRDHIDDIPKKGCR</sequence>
<organism evidence="1 2">
    <name type="scientific">Halobacillus litoralis</name>
    <dbReference type="NCBI Taxonomy" id="45668"/>
    <lineage>
        <taxon>Bacteria</taxon>
        <taxon>Bacillati</taxon>
        <taxon>Bacillota</taxon>
        <taxon>Bacilli</taxon>
        <taxon>Bacillales</taxon>
        <taxon>Bacillaceae</taxon>
        <taxon>Halobacillus</taxon>
    </lineage>
</organism>
<dbReference type="SUPFAM" id="SSF55909">
    <property type="entry name" value="Pentein"/>
    <property type="match status" value="1"/>
</dbReference>
<protein>
    <recommendedName>
        <fullName evidence="3">Amidinotransferase</fullName>
    </recommendedName>
</protein>
<name>A0A845DV95_9BACI</name>
<dbReference type="AlphaFoldDB" id="A0A845DV95"/>
<dbReference type="GO" id="GO:0016990">
    <property type="term" value="F:arginine deiminase activity"/>
    <property type="evidence" value="ECO:0007669"/>
    <property type="project" value="TreeGrafter"/>
</dbReference>
<dbReference type="PANTHER" id="PTHR47271:SF2">
    <property type="entry name" value="ARGININE DEIMINASE"/>
    <property type="match status" value="1"/>
</dbReference>
<dbReference type="Proteomes" id="UP000460949">
    <property type="component" value="Unassembled WGS sequence"/>
</dbReference>
<evidence type="ECO:0000313" key="2">
    <source>
        <dbReference type="Proteomes" id="UP000460949"/>
    </source>
</evidence>
<accession>A0A845DV95</accession>
<reference evidence="1 2" key="1">
    <citation type="submission" date="2019-11" db="EMBL/GenBank/DDBJ databases">
        <title>Genome sequences of 17 halophilic strains isolated from different environments.</title>
        <authorList>
            <person name="Furrow R.E."/>
        </authorList>
    </citation>
    <scope>NUCLEOTIDE SEQUENCE [LARGE SCALE GENOMIC DNA]</scope>
    <source>
        <strain evidence="1 2">22511_23_Filter</strain>
    </source>
</reference>
<comment type="caution">
    <text evidence="1">The sequence shown here is derived from an EMBL/GenBank/DDBJ whole genome shotgun (WGS) entry which is preliminary data.</text>
</comment>
<proteinExistence type="predicted"/>